<dbReference type="Pfam" id="PF00132">
    <property type="entry name" value="Hexapep"/>
    <property type="match status" value="1"/>
</dbReference>
<dbReference type="RefSeq" id="WP_081993388.1">
    <property type="nucleotide sequence ID" value="NZ_FTMC01000010.1"/>
</dbReference>
<keyword evidence="2" id="KW-0812">Transmembrane</keyword>
<keyword evidence="2" id="KW-0472">Membrane</keyword>
<dbReference type="GO" id="GO:0016740">
    <property type="term" value="F:transferase activity"/>
    <property type="evidence" value="ECO:0007669"/>
    <property type="project" value="UniProtKB-KW"/>
</dbReference>
<evidence type="ECO:0000313" key="4">
    <source>
        <dbReference type="Proteomes" id="UP000186079"/>
    </source>
</evidence>
<feature type="transmembrane region" description="Helical" evidence="2">
    <location>
        <begin position="6"/>
        <end position="25"/>
    </location>
</feature>
<dbReference type="SUPFAM" id="SSF51161">
    <property type="entry name" value="Trimeric LpxA-like enzymes"/>
    <property type="match status" value="1"/>
</dbReference>
<comment type="similarity">
    <text evidence="1">Belongs to the transferase hexapeptide repeat family.</text>
</comment>
<protein>
    <submittedName>
        <fullName evidence="3">Acetyltransferase (Isoleucine patch superfamily)</fullName>
    </submittedName>
</protein>
<dbReference type="Gene3D" id="2.160.10.10">
    <property type="entry name" value="Hexapeptide repeat proteins"/>
    <property type="match status" value="1"/>
</dbReference>
<dbReference type="CDD" id="cd03349">
    <property type="entry name" value="LbH_XAT"/>
    <property type="match status" value="1"/>
</dbReference>
<dbReference type="InterPro" id="IPR050179">
    <property type="entry name" value="Trans_hexapeptide_repeat"/>
</dbReference>
<proteinExistence type="inferred from homology"/>
<evidence type="ECO:0000313" key="3">
    <source>
        <dbReference type="EMBL" id="SIQ83441.1"/>
    </source>
</evidence>
<dbReference type="Proteomes" id="UP000186079">
    <property type="component" value="Unassembled WGS sequence"/>
</dbReference>
<dbReference type="PANTHER" id="PTHR43300">
    <property type="entry name" value="ACETYLTRANSFERASE"/>
    <property type="match status" value="1"/>
</dbReference>
<dbReference type="InterPro" id="IPR001451">
    <property type="entry name" value="Hexapep"/>
</dbReference>
<dbReference type="EMBL" id="FTMC01000010">
    <property type="protein sequence ID" value="SIQ83441.1"/>
    <property type="molecule type" value="Genomic_DNA"/>
</dbReference>
<keyword evidence="2" id="KW-1133">Transmembrane helix</keyword>
<reference evidence="3 4" key="1">
    <citation type="submission" date="2017-01" db="EMBL/GenBank/DDBJ databases">
        <authorList>
            <person name="Mah S.A."/>
            <person name="Swanson W.J."/>
            <person name="Moy G.W."/>
            <person name="Vacquier V.D."/>
        </authorList>
    </citation>
    <scope>NUCLEOTIDE SEQUENCE [LARGE SCALE GENOMIC DNA]</scope>
    <source>
        <strain evidence="3 4">ATCC 29606</strain>
    </source>
</reference>
<dbReference type="PANTHER" id="PTHR43300:SF11">
    <property type="entry name" value="ACETYLTRANSFERASE RV3034C-RELATED"/>
    <property type="match status" value="1"/>
</dbReference>
<organism evidence="3 4">
    <name type="scientific">Pseudomonas flexibilis</name>
    <dbReference type="NCBI Taxonomy" id="706570"/>
    <lineage>
        <taxon>Bacteria</taxon>
        <taxon>Pseudomonadati</taxon>
        <taxon>Pseudomonadota</taxon>
        <taxon>Gammaproteobacteria</taxon>
        <taxon>Pseudomonadales</taxon>
        <taxon>Pseudomonadaceae</taxon>
        <taxon>Pseudomonas</taxon>
    </lineage>
</organism>
<dbReference type="InterPro" id="IPR011004">
    <property type="entry name" value="Trimer_LpxA-like_sf"/>
</dbReference>
<name>A0A1N6VZZ0_9PSED</name>
<sequence length="226" mass="25175">MDVLSLVVSICSIALLLAYVMYASPEAKRRRIKKKLKKVPEFERGKLVFKNKYPKYDYGVGTYGLPKVSDFGEGTTLRIGSYCSIAAGVHIFLGGHHRTDWVSTYPFPAKLPEAAHIKDYGGSRGDVVIGHDVWLCSNCTILSGVNIGTGAVVAAEAVVTRNVEPYSIVAGNPAKVIGWRFDEETRKELLASEWWSWPYEEILRAVELLCDKDIGAFLKYARTLRK</sequence>
<keyword evidence="3" id="KW-0808">Transferase</keyword>
<evidence type="ECO:0000256" key="2">
    <source>
        <dbReference type="SAM" id="Phobius"/>
    </source>
</evidence>
<accession>A0A1N6VZZ0</accession>
<evidence type="ECO:0000256" key="1">
    <source>
        <dbReference type="ARBA" id="ARBA00007274"/>
    </source>
</evidence>
<gene>
    <name evidence="3" type="ORF">SAMN05421672_110164</name>
</gene>
<dbReference type="AlphaFoldDB" id="A0A1N6VZZ0"/>